<evidence type="ECO:0000256" key="9">
    <source>
        <dbReference type="ARBA" id="ARBA00022989"/>
    </source>
</evidence>
<dbReference type="GO" id="GO:0070069">
    <property type="term" value="C:cytochrome complex"/>
    <property type="evidence" value="ECO:0007669"/>
    <property type="project" value="UniProtKB-UniRule"/>
</dbReference>
<feature type="transmembrane region" description="Helical" evidence="12">
    <location>
        <begin position="221"/>
        <end position="238"/>
    </location>
</feature>
<dbReference type="PANTHER" id="PTHR30365:SF14">
    <property type="entry name" value="CYTOCHROME BD MENAQUINOL OXIDASE SUBUNIT I-RELATED"/>
    <property type="match status" value="1"/>
</dbReference>
<dbReference type="PANTHER" id="PTHR30365">
    <property type="entry name" value="CYTOCHROME D UBIQUINOL OXIDASE"/>
    <property type="match status" value="1"/>
</dbReference>
<dbReference type="Pfam" id="PF01654">
    <property type="entry name" value="Cyt_bd_oxida_I"/>
    <property type="match status" value="1"/>
</dbReference>
<dbReference type="GO" id="GO:0005886">
    <property type="term" value="C:plasma membrane"/>
    <property type="evidence" value="ECO:0007669"/>
    <property type="project" value="UniProtKB-SubCell"/>
</dbReference>
<evidence type="ECO:0000256" key="5">
    <source>
        <dbReference type="ARBA" id="ARBA00022617"/>
    </source>
</evidence>
<feature type="transmembrane region" description="Helical" evidence="12">
    <location>
        <begin position="188"/>
        <end position="209"/>
    </location>
</feature>
<feature type="transmembrane region" description="Helical" evidence="12">
    <location>
        <begin position="357"/>
        <end position="378"/>
    </location>
</feature>
<keyword evidence="9 12" id="KW-1133">Transmembrane helix</keyword>
<evidence type="ECO:0000256" key="10">
    <source>
        <dbReference type="ARBA" id="ARBA00023004"/>
    </source>
</evidence>
<keyword evidence="11 12" id="KW-0472">Membrane</keyword>
<dbReference type="AlphaFoldDB" id="A0A1G5R005"/>
<evidence type="ECO:0000256" key="4">
    <source>
        <dbReference type="ARBA" id="ARBA00022475"/>
    </source>
</evidence>
<accession>A0A1G5R005</accession>
<dbReference type="InterPro" id="IPR002585">
    <property type="entry name" value="Cyt-d_ubiquinol_oxidase_su_1"/>
</dbReference>
<evidence type="ECO:0000256" key="12">
    <source>
        <dbReference type="PIRNR" id="PIRNR006446"/>
    </source>
</evidence>
<dbReference type="STRING" id="415747.SAMN03097708_02989"/>
<keyword evidence="7 12" id="KW-0479">Metal-binding</keyword>
<comment type="subcellular location">
    <subcellularLocation>
        <location evidence="12">Cell inner membrane</location>
    </subcellularLocation>
    <subcellularLocation>
        <location evidence="1">Cell membrane</location>
        <topology evidence="1">Multi-pass membrane protein</topology>
    </subcellularLocation>
</comment>
<feature type="transmembrane region" description="Helical" evidence="12">
    <location>
        <begin position="406"/>
        <end position="429"/>
    </location>
</feature>
<name>A0A1G5R005_9GAMM</name>
<sequence length="461" mass="51510">MEHIADPVFLSRFQMAFTLAFHILFPTLTIGLSIFLVALHGAWLRTHDHAYMVLFRFWMKIFGLAFGVGVVSGIVLSFEFGTNFNGFSRTTGNVLAPLLSYEVLMAFFLEASFLPILLFGWGKVGPRLHFFATVMVAIGTVLSAFWILSANSWMHTPVGYTLRDGIFFPDDWWTVVFNPSFPYRLAHMLNASLLTVAFVVAGVSAWYLLRDRHIDLSQRTLSMAMWTALIVAPGQVLIGDLHGLNTLEHQPVKVAAMEGLWETRAHAPFVIFGIPDEDQEKNRYALEIPGASSFILKHDPAAVVQGLDSVGPEERPPVGPVFWSFRVMLYIGFFLLGMALLGTLLRVRRRLYDSRWFLQLLVVASPLGFVAVIAGWFVTEIGRQPWVVQGLLRTIDSATPLPLSSVAGSLIMFVAVYNLLLGAFLFFLYRLVKRGPDEQVPSEGIPGAPRTAWFPSAPKER</sequence>
<evidence type="ECO:0000256" key="11">
    <source>
        <dbReference type="ARBA" id="ARBA00023136"/>
    </source>
</evidence>
<evidence type="ECO:0000256" key="7">
    <source>
        <dbReference type="ARBA" id="ARBA00022723"/>
    </source>
</evidence>
<evidence type="ECO:0000256" key="1">
    <source>
        <dbReference type="ARBA" id="ARBA00004651"/>
    </source>
</evidence>
<keyword evidence="6 12" id="KW-0812">Transmembrane</keyword>
<keyword evidence="3 12" id="KW-0813">Transport</keyword>
<keyword evidence="5 12" id="KW-0349">Heme</keyword>
<dbReference type="RefSeq" id="WP_245688363.1">
    <property type="nucleotide sequence ID" value="NZ_FMWD01000012.1"/>
</dbReference>
<comment type="similarity">
    <text evidence="2 12">Belongs to the cytochrome ubiquinol oxidase subunit 1 family.</text>
</comment>
<evidence type="ECO:0000256" key="13">
    <source>
        <dbReference type="SAM" id="MobiDB-lite"/>
    </source>
</evidence>
<evidence type="ECO:0000256" key="3">
    <source>
        <dbReference type="ARBA" id="ARBA00022448"/>
    </source>
</evidence>
<evidence type="ECO:0000256" key="8">
    <source>
        <dbReference type="ARBA" id="ARBA00022982"/>
    </source>
</evidence>
<dbReference type="GO" id="GO:0046872">
    <property type="term" value="F:metal ion binding"/>
    <property type="evidence" value="ECO:0007669"/>
    <property type="project" value="UniProtKB-UniRule"/>
</dbReference>
<evidence type="ECO:0000256" key="6">
    <source>
        <dbReference type="ARBA" id="ARBA00022692"/>
    </source>
</evidence>
<evidence type="ECO:0000256" key="2">
    <source>
        <dbReference type="ARBA" id="ARBA00009819"/>
    </source>
</evidence>
<keyword evidence="15" id="KW-1185">Reference proteome</keyword>
<dbReference type="GO" id="GO:0020037">
    <property type="term" value="F:heme binding"/>
    <property type="evidence" value="ECO:0007669"/>
    <property type="project" value="TreeGrafter"/>
</dbReference>
<feature type="transmembrane region" description="Helical" evidence="12">
    <location>
        <begin position="98"/>
        <end position="121"/>
    </location>
</feature>
<keyword evidence="4 12" id="KW-1003">Cell membrane</keyword>
<protein>
    <submittedName>
        <fullName evidence="14">Cytochrome bd-I ubiquinol oxidase subunit 1 apoprotein</fullName>
    </submittedName>
</protein>
<dbReference type="GO" id="GO:0016682">
    <property type="term" value="F:oxidoreductase activity, acting on diphenols and related substances as donors, oxygen as acceptor"/>
    <property type="evidence" value="ECO:0007669"/>
    <property type="project" value="TreeGrafter"/>
</dbReference>
<dbReference type="EMBL" id="FMWD01000012">
    <property type="protein sequence ID" value="SCZ66659.1"/>
    <property type="molecule type" value="Genomic_DNA"/>
</dbReference>
<keyword evidence="10 12" id="KW-0408">Iron</keyword>
<proteinExistence type="inferred from homology"/>
<keyword evidence="8 12" id="KW-0249">Electron transport</keyword>
<dbReference type="GO" id="GO:0009055">
    <property type="term" value="F:electron transfer activity"/>
    <property type="evidence" value="ECO:0007669"/>
    <property type="project" value="UniProtKB-UniRule"/>
</dbReference>
<feature type="transmembrane region" description="Helical" evidence="12">
    <location>
        <begin position="128"/>
        <end position="148"/>
    </location>
</feature>
<feature type="region of interest" description="Disordered" evidence="13">
    <location>
        <begin position="438"/>
        <end position="461"/>
    </location>
</feature>
<reference evidence="14 15" key="1">
    <citation type="submission" date="2016-10" db="EMBL/GenBank/DDBJ databases">
        <authorList>
            <person name="de Groot N.N."/>
        </authorList>
    </citation>
    <scope>NUCLEOTIDE SEQUENCE [LARGE SCALE GENOMIC DNA]</scope>
    <source>
        <strain evidence="14 15">HLD2</strain>
    </source>
</reference>
<evidence type="ECO:0000313" key="14">
    <source>
        <dbReference type="EMBL" id="SCZ66659.1"/>
    </source>
</evidence>
<organism evidence="14 15">
    <name type="scientific">Thiohalomonas denitrificans</name>
    <dbReference type="NCBI Taxonomy" id="415747"/>
    <lineage>
        <taxon>Bacteria</taxon>
        <taxon>Pseudomonadati</taxon>
        <taxon>Pseudomonadota</taxon>
        <taxon>Gammaproteobacteria</taxon>
        <taxon>Thiohalomonadales</taxon>
        <taxon>Thiohalomonadaceae</taxon>
        <taxon>Thiohalomonas</taxon>
    </lineage>
</organism>
<dbReference type="Proteomes" id="UP000199648">
    <property type="component" value="Unassembled WGS sequence"/>
</dbReference>
<dbReference type="PIRSF" id="PIRSF006446">
    <property type="entry name" value="Cyt_quinol_oxidase_1"/>
    <property type="match status" value="1"/>
</dbReference>
<feature type="transmembrane region" description="Helical" evidence="12">
    <location>
        <begin position="20"/>
        <end position="45"/>
    </location>
</feature>
<dbReference type="GO" id="GO:0019646">
    <property type="term" value="P:aerobic electron transport chain"/>
    <property type="evidence" value="ECO:0007669"/>
    <property type="project" value="InterPro"/>
</dbReference>
<feature type="transmembrane region" description="Helical" evidence="12">
    <location>
        <begin position="327"/>
        <end position="345"/>
    </location>
</feature>
<feature type="transmembrane region" description="Helical" evidence="12">
    <location>
        <begin position="57"/>
        <end position="78"/>
    </location>
</feature>
<evidence type="ECO:0000313" key="15">
    <source>
        <dbReference type="Proteomes" id="UP000199648"/>
    </source>
</evidence>
<gene>
    <name evidence="14" type="ORF">SAMN03097708_02989</name>
</gene>